<evidence type="ECO:0000256" key="1">
    <source>
        <dbReference type="SAM" id="MobiDB-lite"/>
    </source>
</evidence>
<feature type="region of interest" description="Disordered" evidence="1">
    <location>
        <begin position="1"/>
        <end position="45"/>
    </location>
</feature>
<keyword evidence="2" id="KW-0472">Membrane</keyword>
<gene>
    <name evidence="3" type="ORF">M427DRAFT_134057</name>
</gene>
<reference evidence="3 4" key="1">
    <citation type="journal article" date="2015" name="Genome Biol. Evol.">
        <title>Phylogenomic analyses indicate that early fungi evolved digesting cell walls of algal ancestors of land plants.</title>
        <authorList>
            <person name="Chang Y."/>
            <person name="Wang S."/>
            <person name="Sekimoto S."/>
            <person name="Aerts A.L."/>
            <person name="Choi C."/>
            <person name="Clum A."/>
            <person name="LaButti K.M."/>
            <person name="Lindquist E.A."/>
            <person name="Yee Ngan C."/>
            <person name="Ohm R.A."/>
            <person name="Salamov A.A."/>
            <person name="Grigoriev I.V."/>
            <person name="Spatafora J.W."/>
            <person name="Berbee M.L."/>
        </authorList>
    </citation>
    <scope>NUCLEOTIDE SEQUENCE [LARGE SCALE GENOMIC DNA]</scope>
    <source>
        <strain evidence="3 4">JEL478</strain>
    </source>
</reference>
<evidence type="ECO:0000256" key="2">
    <source>
        <dbReference type="SAM" id="Phobius"/>
    </source>
</evidence>
<feature type="transmembrane region" description="Helical" evidence="2">
    <location>
        <begin position="281"/>
        <end position="302"/>
    </location>
</feature>
<feature type="region of interest" description="Disordered" evidence="1">
    <location>
        <begin position="144"/>
        <end position="163"/>
    </location>
</feature>
<evidence type="ECO:0000313" key="4">
    <source>
        <dbReference type="Proteomes" id="UP000070544"/>
    </source>
</evidence>
<feature type="compositionally biased region" description="Basic and acidic residues" evidence="1">
    <location>
        <begin position="1"/>
        <end position="16"/>
    </location>
</feature>
<keyword evidence="4" id="KW-1185">Reference proteome</keyword>
<organism evidence="3 4">
    <name type="scientific">Gonapodya prolifera (strain JEL478)</name>
    <name type="common">Monoblepharis prolifera</name>
    <dbReference type="NCBI Taxonomy" id="1344416"/>
    <lineage>
        <taxon>Eukaryota</taxon>
        <taxon>Fungi</taxon>
        <taxon>Fungi incertae sedis</taxon>
        <taxon>Chytridiomycota</taxon>
        <taxon>Chytridiomycota incertae sedis</taxon>
        <taxon>Monoblepharidomycetes</taxon>
        <taxon>Monoblepharidales</taxon>
        <taxon>Gonapodyaceae</taxon>
        <taxon>Gonapodya</taxon>
    </lineage>
</organism>
<name>A0A139AHY4_GONPJ</name>
<keyword evidence="2" id="KW-0812">Transmembrane</keyword>
<feature type="compositionally biased region" description="Basic and acidic residues" evidence="1">
    <location>
        <begin position="407"/>
        <end position="416"/>
    </location>
</feature>
<feature type="region of interest" description="Disordered" evidence="1">
    <location>
        <begin position="224"/>
        <end position="249"/>
    </location>
</feature>
<dbReference type="AlphaFoldDB" id="A0A139AHY4"/>
<sequence>MERRRRKEDGRMDSFNRRGHYSSVQKVSSSGEIAKKRTVDVRSRRFRTDSTRRLRRRHICATARDCGTPDSAAFEESMYCGDDGFCHSECAQGYWECGFHWCSSDPGCGSSTPTGVECEDDETNSCAPTSAARTGRIAIVVTPTTIPSDDGRPTSVSRGAPSAGSSIAGPLTYMSAVSWPATATQSSYYTSTTSSFESQHTLTSYTVTLAFSATTAPSLQSISQTTTPGLLPSETTSISTSTNTATSNLTSPFSRVSSLLVPTPSSAPALSNSTGTALTPGAYSGIFFLALFLLLAIALFAFECLHWLRRRRERGAYHHGRSRSGSGVKLVPMPTSTPQDGTMETPPPLSRILRMPQTWPVGSLSLLRRTPESRTPSSGLESGPRPLEVPVITIQRPSSDTRGSDSLYRDRESEPA</sequence>
<feature type="compositionally biased region" description="Polar residues" evidence="1">
    <location>
        <begin position="22"/>
        <end position="31"/>
    </location>
</feature>
<feature type="region of interest" description="Disordered" evidence="1">
    <location>
        <begin position="315"/>
        <end position="416"/>
    </location>
</feature>
<dbReference type="Proteomes" id="UP000070544">
    <property type="component" value="Unassembled WGS sequence"/>
</dbReference>
<dbReference type="EMBL" id="KQ965752">
    <property type="protein sequence ID" value="KXS16426.1"/>
    <property type="molecule type" value="Genomic_DNA"/>
</dbReference>
<feature type="compositionally biased region" description="Basic and acidic residues" evidence="1">
    <location>
        <begin position="33"/>
        <end position="45"/>
    </location>
</feature>
<accession>A0A139AHY4</accession>
<evidence type="ECO:0000313" key="3">
    <source>
        <dbReference type="EMBL" id="KXS16426.1"/>
    </source>
</evidence>
<protein>
    <submittedName>
        <fullName evidence="3">Uncharacterized protein</fullName>
    </submittedName>
</protein>
<keyword evidence="2" id="KW-1133">Transmembrane helix</keyword>
<proteinExistence type="predicted"/>
<feature type="compositionally biased region" description="Low complexity" evidence="1">
    <location>
        <begin position="233"/>
        <end position="249"/>
    </location>
</feature>